<dbReference type="InterPro" id="IPR001670">
    <property type="entry name" value="ADH_Fe/GldA"/>
</dbReference>
<keyword evidence="1" id="KW-0560">Oxidoreductase</keyword>
<dbReference type="CDD" id="cd08187">
    <property type="entry name" value="BDH"/>
    <property type="match status" value="1"/>
</dbReference>
<reference evidence="4" key="1">
    <citation type="submission" date="2022-01" db="EMBL/GenBank/DDBJ databases">
        <title>Novel bile acid biosynthetic pathways are enriched in the microbiome of centenarians.</title>
        <authorList>
            <person name="Sato Y."/>
            <person name="Atarashi K."/>
            <person name="Plichta R.D."/>
            <person name="Arai Y."/>
            <person name="Sasajima S."/>
            <person name="Kearney M.S."/>
            <person name="Suda W."/>
            <person name="Takeshita K."/>
            <person name="Sasaki T."/>
            <person name="Okamoto S."/>
            <person name="Skelly N.A."/>
            <person name="Okamura Y."/>
            <person name="Vlamakis H."/>
            <person name="Li Y."/>
            <person name="Tanoue T."/>
            <person name="Takei H."/>
            <person name="Nittono H."/>
            <person name="Narushima S."/>
            <person name="Irie J."/>
            <person name="Itoh H."/>
            <person name="Moriya K."/>
            <person name="Sugiura Y."/>
            <person name="Suematsu M."/>
            <person name="Moritoki N."/>
            <person name="Shibata S."/>
            <person name="Littman R.D."/>
            <person name="Fischbach A.M."/>
            <person name="Uwamino Y."/>
            <person name="Inoue T."/>
            <person name="Honda A."/>
            <person name="Hattori M."/>
            <person name="Murai T."/>
            <person name="Xavier J.R."/>
            <person name="Hirose N."/>
            <person name="Honda K."/>
        </authorList>
    </citation>
    <scope>NUCLEOTIDE SEQUENCE</scope>
    <source>
        <strain evidence="4">CE91-St55</strain>
    </source>
</reference>
<comment type="caution">
    <text evidence="4">The sequence shown here is derived from an EMBL/GenBank/DDBJ whole genome shotgun (WGS) entry which is preliminary data.</text>
</comment>
<dbReference type="Pfam" id="PF00465">
    <property type="entry name" value="Fe-ADH"/>
    <property type="match status" value="1"/>
</dbReference>
<organism evidence="4 5">
    <name type="scientific">Hungatella hathewayi</name>
    <dbReference type="NCBI Taxonomy" id="154046"/>
    <lineage>
        <taxon>Bacteria</taxon>
        <taxon>Bacillati</taxon>
        <taxon>Bacillota</taxon>
        <taxon>Clostridia</taxon>
        <taxon>Lachnospirales</taxon>
        <taxon>Lachnospiraceae</taxon>
        <taxon>Hungatella</taxon>
    </lineage>
</organism>
<dbReference type="GO" id="GO:0046872">
    <property type="term" value="F:metal ion binding"/>
    <property type="evidence" value="ECO:0007669"/>
    <property type="project" value="InterPro"/>
</dbReference>
<dbReference type="GO" id="GO:1990002">
    <property type="term" value="F:methylglyoxal reductase (NADPH) (acetol producing) activity"/>
    <property type="evidence" value="ECO:0007669"/>
    <property type="project" value="TreeGrafter"/>
</dbReference>
<sequence length="391" mass="44127">MKDFIYQVPTKFIKENGAEKKIGNELTAAGLKNILLVSSGDSFETALMKEIEEVLRTSNIIYTRLQGVQPNPHLTLVREGVQLCKREKIDFILAVGGGSVIDTAKAIAAGACYEGDVWDFFERKSLIECALPIGVVLTYPATGSESSNVAVINNTEVRKKLLISSSWIIPRYAFLNPVLTYTLPERMTARGITDIFSHICERYFCEEETVGVVDRMAEASLKTLVEIGGRCLAEPENYELRSEIMWIGSIAQNNFLGLGRTQDWCVHALGNELSALFNCIHGDTLSVMMGSWMRYVYRSDIPRFARYARCVFGVDDTLTPEQQAEKGIERTEQFFEALHMPLKVKEIVNHSEENDIQRLARQIPLRADGTTGAVRKLHRRDLEEIYKMAWQ</sequence>
<dbReference type="EMBL" id="BQNJ01000001">
    <property type="protein sequence ID" value="GKG99530.1"/>
    <property type="molecule type" value="Genomic_DNA"/>
</dbReference>
<proteinExistence type="predicted"/>
<dbReference type="FunFam" id="3.40.50.1970:FF:000003">
    <property type="entry name" value="Alcohol dehydrogenase, iron-containing"/>
    <property type="match status" value="1"/>
</dbReference>
<dbReference type="GO" id="GO:0005829">
    <property type="term" value="C:cytosol"/>
    <property type="evidence" value="ECO:0007669"/>
    <property type="project" value="TreeGrafter"/>
</dbReference>
<evidence type="ECO:0000259" key="2">
    <source>
        <dbReference type="Pfam" id="PF00465"/>
    </source>
</evidence>
<dbReference type="PANTHER" id="PTHR43633">
    <property type="entry name" value="ALCOHOL DEHYDROGENASE YQHD"/>
    <property type="match status" value="1"/>
</dbReference>
<feature type="domain" description="Alcohol dehydrogenase iron-type/glycerol dehydrogenase GldA" evidence="2">
    <location>
        <begin position="9"/>
        <end position="177"/>
    </location>
</feature>
<accession>A0AA37N6J3</accession>
<feature type="domain" description="Fe-containing alcohol dehydrogenase-like C-terminal" evidence="3">
    <location>
        <begin position="188"/>
        <end position="390"/>
    </location>
</feature>
<name>A0AA37N6J3_9FIRM</name>
<dbReference type="InterPro" id="IPR056798">
    <property type="entry name" value="ADH_Fe_C"/>
</dbReference>
<dbReference type="PANTHER" id="PTHR43633:SF1">
    <property type="entry name" value="ALCOHOL DEHYDROGENASE YQHD"/>
    <property type="match status" value="1"/>
</dbReference>
<evidence type="ECO:0000313" key="4">
    <source>
        <dbReference type="EMBL" id="GKG99530.1"/>
    </source>
</evidence>
<dbReference type="RefSeq" id="WP_118043039.1">
    <property type="nucleotide sequence ID" value="NZ_BQNJ01000001.1"/>
</dbReference>
<dbReference type="GO" id="GO:1990362">
    <property type="term" value="F:butanol dehydrogenase (NAD+) activity"/>
    <property type="evidence" value="ECO:0007669"/>
    <property type="project" value="InterPro"/>
</dbReference>
<protein>
    <submittedName>
        <fullName evidence="4">NADH-dependent alcohol dehydrogenase</fullName>
    </submittedName>
</protein>
<evidence type="ECO:0000313" key="5">
    <source>
        <dbReference type="Proteomes" id="UP001055091"/>
    </source>
</evidence>
<dbReference type="Gene3D" id="3.40.50.1970">
    <property type="match status" value="1"/>
</dbReference>
<dbReference type="Gene3D" id="1.20.1090.10">
    <property type="entry name" value="Dehydroquinate synthase-like - alpha domain"/>
    <property type="match status" value="1"/>
</dbReference>
<gene>
    <name evidence="4" type="ORF">CE91St55_15120</name>
</gene>
<dbReference type="Proteomes" id="UP001055091">
    <property type="component" value="Unassembled WGS sequence"/>
</dbReference>
<dbReference type="GO" id="GO:0008106">
    <property type="term" value="F:alcohol dehydrogenase (NADP+) activity"/>
    <property type="evidence" value="ECO:0007669"/>
    <property type="project" value="TreeGrafter"/>
</dbReference>
<dbReference type="SUPFAM" id="SSF56796">
    <property type="entry name" value="Dehydroquinate synthase-like"/>
    <property type="match status" value="1"/>
</dbReference>
<dbReference type="AlphaFoldDB" id="A0AA37N6J3"/>
<evidence type="ECO:0000256" key="1">
    <source>
        <dbReference type="ARBA" id="ARBA00023002"/>
    </source>
</evidence>
<dbReference type="Pfam" id="PF25137">
    <property type="entry name" value="ADH_Fe_C"/>
    <property type="match status" value="1"/>
</dbReference>
<dbReference type="InterPro" id="IPR044731">
    <property type="entry name" value="BDH-like"/>
</dbReference>
<evidence type="ECO:0000259" key="3">
    <source>
        <dbReference type="Pfam" id="PF25137"/>
    </source>
</evidence>